<dbReference type="Proteomes" id="UP000255207">
    <property type="component" value="Unassembled WGS sequence"/>
</dbReference>
<gene>
    <name evidence="1" type="ORF">DWE98_19790</name>
</gene>
<reference evidence="2" key="1">
    <citation type="submission" date="2018-07" db="EMBL/GenBank/DDBJ databases">
        <authorList>
            <person name="Safronova V.I."/>
            <person name="Chirak E.R."/>
            <person name="Sazanova A.L."/>
        </authorList>
    </citation>
    <scope>NUCLEOTIDE SEQUENCE [LARGE SCALE GENOMIC DNA]</scope>
    <source>
        <strain evidence="2">RCAM04685</strain>
    </source>
</reference>
<proteinExistence type="predicted"/>
<comment type="caution">
    <text evidence="1">The sequence shown here is derived from an EMBL/GenBank/DDBJ whole genome shotgun (WGS) entry which is preliminary data.</text>
</comment>
<keyword evidence="2" id="KW-1185">Reference proteome</keyword>
<accession>A0A370L1X9</accession>
<dbReference type="OrthoDB" id="8160982at2"/>
<name>A0A370L1X9_9HYPH</name>
<dbReference type="EMBL" id="QQTP01000011">
    <property type="protein sequence ID" value="RDJ22142.1"/>
    <property type="molecule type" value="Genomic_DNA"/>
</dbReference>
<sequence length="102" mass="11537">MLTGTEQLQIWEVMSSPAGHAALQYAAECGHPPLEPLINLIEEWWGPWLSSDREAHLQCVHGMVARLMAADGWQETGFRPVRRGQLITEAMTFRRAGEHMIQ</sequence>
<dbReference type="AlphaFoldDB" id="A0A370L1X9"/>
<protein>
    <submittedName>
        <fullName evidence="1">Uncharacterized protein</fullName>
    </submittedName>
</protein>
<dbReference type="RefSeq" id="WP_114831021.1">
    <property type="nucleotide sequence ID" value="NZ_QQTO01000034.1"/>
</dbReference>
<organism evidence="1 2">
    <name type="scientific">Bosea caraganae</name>
    <dbReference type="NCBI Taxonomy" id="2763117"/>
    <lineage>
        <taxon>Bacteria</taxon>
        <taxon>Pseudomonadati</taxon>
        <taxon>Pseudomonadota</taxon>
        <taxon>Alphaproteobacteria</taxon>
        <taxon>Hyphomicrobiales</taxon>
        <taxon>Boseaceae</taxon>
        <taxon>Bosea</taxon>
    </lineage>
</organism>
<evidence type="ECO:0000313" key="2">
    <source>
        <dbReference type="Proteomes" id="UP000255207"/>
    </source>
</evidence>
<evidence type="ECO:0000313" key="1">
    <source>
        <dbReference type="EMBL" id="RDJ22142.1"/>
    </source>
</evidence>